<evidence type="ECO:0000313" key="2">
    <source>
        <dbReference type="EMBL" id="MCT8329556.1"/>
    </source>
</evidence>
<dbReference type="SUPFAM" id="SSF47413">
    <property type="entry name" value="lambda repressor-like DNA-binding domains"/>
    <property type="match status" value="1"/>
</dbReference>
<evidence type="ECO:0000313" key="3">
    <source>
        <dbReference type="Proteomes" id="UP001205601"/>
    </source>
</evidence>
<proteinExistence type="predicted"/>
<dbReference type="Proteomes" id="UP001205601">
    <property type="component" value="Unassembled WGS sequence"/>
</dbReference>
<dbReference type="CDD" id="cd00093">
    <property type="entry name" value="HTH_XRE"/>
    <property type="match status" value="1"/>
</dbReference>
<gene>
    <name evidence="2" type="ORF">N5I32_08540</name>
</gene>
<protein>
    <submittedName>
        <fullName evidence="2">Helix-turn-helix domain-containing protein</fullName>
    </submittedName>
</protein>
<evidence type="ECO:0000259" key="1">
    <source>
        <dbReference type="PROSITE" id="PS50943"/>
    </source>
</evidence>
<comment type="caution">
    <text evidence="2">The sequence shown here is derived from an EMBL/GenBank/DDBJ whole genome shotgun (WGS) entry which is preliminary data.</text>
</comment>
<dbReference type="EMBL" id="JAOCQF010000001">
    <property type="protein sequence ID" value="MCT8329556.1"/>
    <property type="molecule type" value="Genomic_DNA"/>
</dbReference>
<keyword evidence="3" id="KW-1185">Reference proteome</keyword>
<dbReference type="RefSeq" id="WP_261494975.1">
    <property type="nucleotide sequence ID" value="NZ_JAOCQF010000001.1"/>
</dbReference>
<organism evidence="2 3">
    <name type="scientific">Albidovulum sediminis</name>
    <dbReference type="NCBI Taxonomy" id="3066345"/>
    <lineage>
        <taxon>Bacteria</taxon>
        <taxon>Pseudomonadati</taxon>
        <taxon>Pseudomonadota</taxon>
        <taxon>Alphaproteobacteria</taxon>
        <taxon>Rhodobacterales</taxon>
        <taxon>Paracoccaceae</taxon>
        <taxon>Albidovulum</taxon>
    </lineage>
</organism>
<accession>A0ABT2NKV6</accession>
<dbReference type="PROSITE" id="PS50943">
    <property type="entry name" value="HTH_CROC1"/>
    <property type="match status" value="1"/>
</dbReference>
<dbReference type="InterPro" id="IPR010982">
    <property type="entry name" value="Lambda_DNA-bd_dom_sf"/>
</dbReference>
<sequence length="270" mass="31275">MQPFSQNLRLLCGYRPSISRVALDLKLNRSQLNRYLAGTSYPREGLMRRICDYFGVEPYELLLPEEEFARIVKLRGLSSDSVTRTLRQHFDRIFARNDPRIFNLSGMFFEYYASMSSRGQIVRALVVFSIEEDHIFYRRLERMGPADRPCARHYRYQGAALMTGDRVFLNDYEYSAGIEITQTVLYPDYSHRWTRLHGVKVGVSANRDHVPCCVRTYMERTPPRLPLFGALRRCGLFDPDSAEIPARVLPMIDNSRSGPHVFEAFADAPD</sequence>
<reference evidence="3" key="1">
    <citation type="submission" date="2023-07" db="EMBL/GenBank/DDBJ databases">
        <title>Defluviimonas sediminis sp. nov., isolated from mangrove sediment.</title>
        <authorList>
            <person name="Liu L."/>
            <person name="Li J."/>
            <person name="Huang Y."/>
            <person name="Pan J."/>
            <person name="Li M."/>
        </authorList>
    </citation>
    <scope>NUCLEOTIDE SEQUENCE [LARGE SCALE GENOMIC DNA]</scope>
    <source>
        <strain evidence="3">FT324</strain>
    </source>
</reference>
<name>A0ABT2NKV6_9RHOB</name>
<dbReference type="InterPro" id="IPR001387">
    <property type="entry name" value="Cro/C1-type_HTH"/>
</dbReference>
<feature type="domain" description="HTH cro/C1-type" evidence="1">
    <location>
        <begin position="27"/>
        <end position="61"/>
    </location>
</feature>
<dbReference type="Gene3D" id="1.10.260.40">
    <property type="entry name" value="lambda repressor-like DNA-binding domains"/>
    <property type="match status" value="1"/>
</dbReference>